<sequence>MNIEHYARKVSLDESSEIRKVELLAFFFSEDKDQQEFSVPEMVEILVALGYARPNATRLKGRIKKSSAFINGSKSDLYRLSKSSFKSLRADFPDIGDSEEIVSDSTLIPEILFEEIRRPYLVKIVQQINASYENNLFDACAMMMRRLLEVLIIHSFEEAGIVSEITDSDGGFQNLKTLINKAKSRPEIGLSGGVRKAIDQFRELGNLSAHLIRYNCRKDDIRTLRMDYRATIEELLYKAGLKI</sequence>
<keyword evidence="3" id="KW-1185">Reference proteome</keyword>
<dbReference type="Pfam" id="PF13643">
    <property type="entry name" value="DUF4145"/>
    <property type="match status" value="1"/>
</dbReference>
<organism evidence="2 3">
    <name type="scientific">Pontiella agarivorans</name>
    <dbReference type="NCBI Taxonomy" id="3038953"/>
    <lineage>
        <taxon>Bacteria</taxon>
        <taxon>Pseudomonadati</taxon>
        <taxon>Kiritimatiellota</taxon>
        <taxon>Kiritimatiellia</taxon>
        <taxon>Kiritimatiellales</taxon>
        <taxon>Pontiellaceae</taxon>
        <taxon>Pontiella</taxon>
    </lineage>
</organism>
<evidence type="ECO:0000313" key="2">
    <source>
        <dbReference type="EMBL" id="MDZ8120141.1"/>
    </source>
</evidence>
<dbReference type="Proteomes" id="UP001290861">
    <property type="component" value="Unassembled WGS sequence"/>
</dbReference>
<accession>A0ABU5N120</accession>
<dbReference type="EMBL" id="JARVCO010000012">
    <property type="protein sequence ID" value="MDZ8120141.1"/>
    <property type="molecule type" value="Genomic_DNA"/>
</dbReference>
<reference evidence="2 3" key="1">
    <citation type="journal article" date="2024" name="Appl. Environ. Microbiol.">
        <title>Pontiella agarivorans sp. nov., a novel marine anaerobic bacterium capable of degrading macroalgal polysaccharides and fixing nitrogen.</title>
        <authorList>
            <person name="Liu N."/>
            <person name="Kivenson V."/>
            <person name="Peng X."/>
            <person name="Cui Z."/>
            <person name="Lankiewicz T.S."/>
            <person name="Gosselin K.M."/>
            <person name="English C.J."/>
            <person name="Blair E.M."/>
            <person name="O'Malley M.A."/>
            <person name="Valentine D.L."/>
        </authorList>
    </citation>
    <scope>NUCLEOTIDE SEQUENCE [LARGE SCALE GENOMIC DNA]</scope>
    <source>
        <strain evidence="2 3">NLcol2</strain>
    </source>
</reference>
<comment type="caution">
    <text evidence="2">The sequence shown here is derived from an EMBL/GenBank/DDBJ whole genome shotgun (WGS) entry which is preliminary data.</text>
</comment>
<name>A0ABU5N120_9BACT</name>
<gene>
    <name evidence="2" type="ORF">P9H32_16035</name>
</gene>
<proteinExistence type="predicted"/>
<evidence type="ECO:0000259" key="1">
    <source>
        <dbReference type="Pfam" id="PF13643"/>
    </source>
</evidence>
<dbReference type="RefSeq" id="WP_322609916.1">
    <property type="nucleotide sequence ID" value="NZ_JARVCO010000012.1"/>
</dbReference>
<evidence type="ECO:0000313" key="3">
    <source>
        <dbReference type="Proteomes" id="UP001290861"/>
    </source>
</evidence>
<protein>
    <submittedName>
        <fullName evidence="2">DUF4145 domain-containing protein</fullName>
    </submittedName>
</protein>
<feature type="domain" description="DUF4145" evidence="1">
    <location>
        <begin position="135"/>
        <end position="223"/>
    </location>
</feature>
<dbReference type="InterPro" id="IPR025285">
    <property type="entry name" value="DUF4145"/>
</dbReference>